<evidence type="ECO:0000313" key="1">
    <source>
        <dbReference type="EMBL" id="SDM79730.1"/>
    </source>
</evidence>
<evidence type="ECO:0000313" key="2">
    <source>
        <dbReference type="Proteomes" id="UP000199063"/>
    </source>
</evidence>
<dbReference type="AlphaFoldDB" id="A0A1G9W5F9"/>
<gene>
    <name evidence="1" type="ORF">SAMN05444921_113149</name>
</gene>
<sequence>MEQVLSDLRYAAKNVGENHFRVVEDKRAAAAKVPPCMASGAILTPKIPGRAELTLITNRLQTRGWKIDSTLEVELTALSSGKWDIMLGAGPVPTEIAAQAGDNKGGIGISVTGVCKKLS</sequence>
<accession>A0A1G9W5F9</accession>
<dbReference type="EMBL" id="FNHI01000013">
    <property type="protein sequence ID" value="SDM79730.1"/>
    <property type="molecule type" value="Genomic_DNA"/>
</dbReference>
<name>A0A1G9W5F9_9ACTN</name>
<dbReference type="OrthoDB" id="4210048at2"/>
<reference evidence="2" key="1">
    <citation type="submission" date="2016-10" db="EMBL/GenBank/DDBJ databases">
        <authorList>
            <person name="Varghese N."/>
            <person name="Submissions S."/>
        </authorList>
    </citation>
    <scope>NUCLEOTIDE SEQUENCE [LARGE SCALE GENOMIC DNA]</scope>
    <source>
        <strain evidence="2">CGMCC 4.7042</strain>
    </source>
</reference>
<dbReference type="RefSeq" id="WP_093656777.1">
    <property type="nucleotide sequence ID" value="NZ_FNHI01000013.1"/>
</dbReference>
<proteinExistence type="predicted"/>
<dbReference type="GeneID" id="40831326"/>
<organism evidence="1 2">
    <name type="scientific">Streptomyces wuyuanensis</name>
    <dbReference type="NCBI Taxonomy" id="1196353"/>
    <lineage>
        <taxon>Bacteria</taxon>
        <taxon>Bacillati</taxon>
        <taxon>Actinomycetota</taxon>
        <taxon>Actinomycetes</taxon>
        <taxon>Kitasatosporales</taxon>
        <taxon>Streptomycetaceae</taxon>
        <taxon>Streptomyces</taxon>
    </lineage>
</organism>
<keyword evidence="2" id="KW-1185">Reference proteome</keyword>
<dbReference type="Proteomes" id="UP000199063">
    <property type="component" value="Unassembled WGS sequence"/>
</dbReference>
<protein>
    <submittedName>
        <fullName evidence="1">Uncharacterized protein</fullName>
    </submittedName>
</protein>